<accession>A0A174GX41</accession>
<gene>
    <name evidence="1" type="ORF">ERS852408_02695</name>
</gene>
<sequence>MKKRIIVGISIAILLCSVVFCVAVQRKSSFVEGVVIEKMSSFKY</sequence>
<proteinExistence type="predicted"/>
<dbReference type="AlphaFoldDB" id="A0A174GX41"/>
<evidence type="ECO:0000313" key="2">
    <source>
        <dbReference type="Proteomes" id="UP000095380"/>
    </source>
</evidence>
<dbReference type="Proteomes" id="UP000095380">
    <property type="component" value="Unassembled WGS sequence"/>
</dbReference>
<dbReference type="EMBL" id="CYYM01000025">
    <property type="protein sequence ID" value="CUO67292.1"/>
    <property type="molecule type" value="Genomic_DNA"/>
</dbReference>
<organism evidence="1 2">
    <name type="scientific">Dorea longicatena</name>
    <dbReference type="NCBI Taxonomy" id="88431"/>
    <lineage>
        <taxon>Bacteria</taxon>
        <taxon>Bacillati</taxon>
        <taxon>Bacillota</taxon>
        <taxon>Clostridia</taxon>
        <taxon>Lachnospirales</taxon>
        <taxon>Lachnospiraceae</taxon>
        <taxon>Dorea</taxon>
    </lineage>
</organism>
<reference evidence="1 2" key="1">
    <citation type="submission" date="2015-09" db="EMBL/GenBank/DDBJ databases">
        <authorList>
            <consortium name="Pathogen Informatics"/>
        </authorList>
    </citation>
    <scope>NUCLEOTIDE SEQUENCE [LARGE SCALE GENOMIC DNA]</scope>
    <source>
        <strain evidence="1 2">2789STDY5608851</strain>
    </source>
</reference>
<name>A0A174GX41_9FIRM</name>
<evidence type="ECO:0000313" key="1">
    <source>
        <dbReference type="EMBL" id="CUO67292.1"/>
    </source>
</evidence>
<protein>
    <submittedName>
        <fullName evidence="1">Uncharacterized protein</fullName>
    </submittedName>
</protein>